<evidence type="ECO:0000313" key="2">
    <source>
        <dbReference type="Proteomes" id="UP001430953"/>
    </source>
</evidence>
<accession>A0AAW2GR03</accession>
<reference evidence="1 2" key="1">
    <citation type="submission" date="2023-03" db="EMBL/GenBank/DDBJ databases">
        <title>High recombination rates correlate with genetic variation in Cardiocondyla obscurior ants.</title>
        <authorList>
            <person name="Errbii M."/>
        </authorList>
    </citation>
    <scope>NUCLEOTIDE SEQUENCE [LARGE SCALE GENOMIC DNA]</scope>
    <source>
        <strain evidence="1">Alpha-2009</strain>
        <tissue evidence="1">Whole body</tissue>
    </source>
</reference>
<gene>
    <name evidence="1" type="ORF">PUN28_001735</name>
</gene>
<keyword evidence="2" id="KW-1185">Reference proteome</keyword>
<protein>
    <recommendedName>
        <fullName evidence="3">Secreted protein</fullName>
    </recommendedName>
</protein>
<dbReference type="AlphaFoldDB" id="A0AAW2GR03"/>
<dbReference type="Proteomes" id="UP001430953">
    <property type="component" value="Unassembled WGS sequence"/>
</dbReference>
<proteinExistence type="predicted"/>
<dbReference type="EMBL" id="JADYXP020000002">
    <property type="protein sequence ID" value="KAL0129668.1"/>
    <property type="molecule type" value="Genomic_DNA"/>
</dbReference>
<evidence type="ECO:0000313" key="1">
    <source>
        <dbReference type="EMBL" id="KAL0129668.1"/>
    </source>
</evidence>
<comment type="caution">
    <text evidence="1">The sequence shown here is derived from an EMBL/GenBank/DDBJ whole genome shotgun (WGS) entry which is preliminary data.</text>
</comment>
<name>A0AAW2GR03_9HYME</name>
<evidence type="ECO:0008006" key="3">
    <source>
        <dbReference type="Google" id="ProtNLM"/>
    </source>
</evidence>
<sequence length="266" mass="30570">MRLPFFFFSIIFSILSRRIAVIASWVRRTCSGIANVVVSVLTSRVSERHSLFFTFILSLLNMLQPYRVQLQETALGEESSADGGFLKKKRKKKKIKKQSRLKIFGLRVSCDWRSARATRRSTVCNASANVPAVDAETGFKLRSPRPRDRYRVRFGSTSESLTPRLLVGINHRSSHVSRAKYTRRHRPVVLLCIMHVHCTFDRTTRATFARDCDRPLHFVLIAIISLLLRQFYYSRVVLPSRDLVRRTTLIPRSVFHAIGISFAANT</sequence>
<organism evidence="1 2">
    <name type="scientific">Cardiocondyla obscurior</name>
    <dbReference type="NCBI Taxonomy" id="286306"/>
    <lineage>
        <taxon>Eukaryota</taxon>
        <taxon>Metazoa</taxon>
        <taxon>Ecdysozoa</taxon>
        <taxon>Arthropoda</taxon>
        <taxon>Hexapoda</taxon>
        <taxon>Insecta</taxon>
        <taxon>Pterygota</taxon>
        <taxon>Neoptera</taxon>
        <taxon>Endopterygota</taxon>
        <taxon>Hymenoptera</taxon>
        <taxon>Apocrita</taxon>
        <taxon>Aculeata</taxon>
        <taxon>Formicoidea</taxon>
        <taxon>Formicidae</taxon>
        <taxon>Myrmicinae</taxon>
        <taxon>Cardiocondyla</taxon>
    </lineage>
</organism>